<dbReference type="Proteomes" id="UP000261905">
    <property type="component" value="Unassembled WGS sequence"/>
</dbReference>
<dbReference type="GO" id="GO:0003700">
    <property type="term" value="F:DNA-binding transcription factor activity"/>
    <property type="evidence" value="ECO:0007669"/>
    <property type="project" value="InterPro"/>
</dbReference>
<feature type="domain" description="HTH marR-type" evidence="4">
    <location>
        <begin position="16"/>
        <end position="151"/>
    </location>
</feature>
<protein>
    <submittedName>
        <fullName evidence="5">MarR family transcriptional regulator</fullName>
    </submittedName>
</protein>
<dbReference type="AlphaFoldDB" id="A0A371PND2"/>
<accession>A0A371PND2</accession>
<reference evidence="5 6" key="1">
    <citation type="submission" date="2018-08" db="EMBL/GenBank/DDBJ databases">
        <title>Paenibacillus sp. M4BSY-1, whole genome shotgun sequence.</title>
        <authorList>
            <person name="Tuo L."/>
        </authorList>
    </citation>
    <scope>NUCLEOTIDE SEQUENCE [LARGE SCALE GENOMIC DNA]</scope>
    <source>
        <strain evidence="5 6">M4BSY-1</strain>
    </source>
</reference>
<keyword evidence="1" id="KW-0805">Transcription regulation</keyword>
<evidence type="ECO:0000259" key="4">
    <source>
        <dbReference type="PROSITE" id="PS50995"/>
    </source>
</evidence>
<dbReference type="InterPro" id="IPR036390">
    <property type="entry name" value="WH_DNA-bd_sf"/>
</dbReference>
<sequence length="151" mass="16921">MTNESNYPNQEINQGSKNLGRLIMQLKRLERQPHTFGSAGNLTPSEIHTIDAIGYDGAVLMSELAARLGVTKGAITQLVDRLEAKQLVMRSPHPHDSRSSILSLTEIGKEAYKAHEAVHFSFYDQLRSQLSEQEIKIFEKSISILNDMLSK</sequence>
<dbReference type="OrthoDB" id="5461037at2"/>
<name>A0A371PND2_9BACL</name>
<gene>
    <name evidence="5" type="ORF">DX130_12220</name>
</gene>
<organism evidence="5 6">
    <name type="scientific">Paenibacillus paeoniae</name>
    <dbReference type="NCBI Taxonomy" id="2292705"/>
    <lineage>
        <taxon>Bacteria</taxon>
        <taxon>Bacillati</taxon>
        <taxon>Bacillota</taxon>
        <taxon>Bacilli</taxon>
        <taxon>Bacillales</taxon>
        <taxon>Paenibacillaceae</taxon>
        <taxon>Paenibacillus</taxon>
    </lineage>
</organism>
<dbReference type="GO" id="GO:0003677">
    <property type="term" value="F:DNA binding"/>
    <property type="evidence" value="ECO:0007669"/>
    <property type="project" value="UniProtKB-KW"/>
</dbReference>
<keyword evidence="2" id="KW-0238">DNA-binding</keyword>
<dbReference type="PANTHER" id="PTHR42756:SF1">
    <property type="entry name" value="TRANSCRIPTIONAL REPRESSOR OF EMRAB OPERON"/>
    <property type="match status" value="1"/>
</dbReference>
<dbReference type="Pfam" id="PF12802">
    <property type="entry name" value="MarR_2"/>
    <property type="match status" value="1"/>
</dbReference>
<evidence type="ECO:0000256" key="1">
    <source>
        <dbReference type="ARBA" id="ARBA00023015"/>
    </source>
</evidence>
<dbReference type="SUPFAM" id="SSF46785">
    <property type="entry name" value="Winged helix' DNA-binding domain"/>
    <property type="match status" value="1"/>
</dbReference>
<keyword evidence="3" id="KW-0804">Transcription</keyword>
<dbReference type="SMART" id="SM00347">
    <property type="entry name" value="HTH_MARR"/>
    <property type="match status" value="1"/>
</dbReference>
<proteinExistence type="predicted"/>
<evidence type="ECO:0000313" key="5">
    <source>
        <dbReference type="EMBL" id="REK77720.1"/>
    </source>
</evidence>
<keyword evidence="6" id="KW-1185">Reference proteome</keyword>
<evidence type="ECO:0000256" key="2">
    <source>
        <dbReference type="ARBA" id="ARBA00023125"/>
    </source>
</evidence>
<dbReference type="Gene3D" id="1.10.10.10">
    <property type="entry name" value="Winged helix-like DNA-binding domain superfamily/Winged helix DNA-binding domain"/>
    <property type="match status" value="1"/>
</dbReference>
<dbReference type="InterPro" id="IPR000835">
    <property type="entry name" value="HTH_MarR-typ"/>
</dbReference>
<dbReference type="InterPro" id="IPR036388">
    <property type="entry name" value="WH-like_DNA-bd_sf"/>
</dbReference>
<dbReference type="PANTHER" id="PTHR42756">
    <property type="entry name" value="TRANSCRIPTIONAL REGULATOR, MARR"/>
    <property type="match status" value="1"/>
</dbReference>
<dbReference type="PROSITE" id="PS50995">
    <property type="entry name" value="HTH_MARR_2"/>
    <property type="match status" value="1"/>
</dbReference>
<comment type="caution">
    <text evidence="5">The sequence shown here is derived from an EMBL/GenBank/DDBJ whole genome shotgun (WGS) entry which is preliminary data.</text>
</comment>
<evidence type="ECO:0000313" key="6">
    <source>
        <dbReference type="Proteomes" id="UP000261905"/>
    </source>
</evidence>
<dbReference type="PRINTS" id="PR00598">
    <property type="entry name" value="HTHMARR"/>
</dbReference>
<evidence type="ECO:0000256" key="3">
    <source>
        <dbReference type="ARBA" id="ARBA00023163"/>
    </source>
</evidence>
<dbReference type="EMBL" id="QUBQ01000001">
    <property type="protein sequence ID" value="REK77720.1"/>
    <property type="molecule type" value="Genomic_DNA"/>
</dbReference>